<dbReference type="GO" id="GO:0007165">
    <property type="term" value="P:signal transduction"/>
    <property type="evidence" value="ECO:0007669"/>
    <property type="project" value="InterPro"/>
</dbReference>
<dbReference type="Pfam" id="PF13676">
    <property type="entry name" value="TIR_2"/>
    <property type="match status" value="1"/>
</dbReference>
<evidence type="ECO:0000313" key="3">
    <source>
        <dbReference type="Proteomes" id="UP000007110"/>
    </source>
</evidence>
<dbReference type="Proteomes" id="UP000007110">
    <property type="component" value="Unassembled WGS sequence"/>
</dbReference>
<dbReference type="OMA" id="QRAEWFF"/>
<dbReference type="SUPFAM" id="SSF48452">
    <property type="entry name" value="TPR-like"/>
    <property type="match status" value="1"/>
</dbReference>
<dbReference type="InterPro" id="IPR011990">
    <property type="entry name" value="TPR-like_helical_dom_sf"/>
</dbReference>
<dbReference type="InterPro" id="IPR035897">
    <property type="entry name" value="Toll_tir_struct_dom_sf"/>
</dbReference>
<feature type="domain" description="TIR" evidence="1">
    <location>
        <begin position="541"/>
        <end position="674"/>
    </location>
</feature>
<proteinExistence type="predicted"/>
<dbReference type="KEGG" id="spu:100889426"/>
<evidence type="ECO:0000313" key="2">
    <source>
        <dbReference type="EnsemblMetazoa" id="XP_003729553"/>
    </source>
</evidence>
<dbReference type="EnsemblMetazoa" id="XM_011666774">
    <property type="protein sequence ID" value="XP_011665076"/>
    <property type="gene ID" value="LOC100889426"/>
</dbReference>
<dbReference type="SUPFAM" id="SSF52200">
    <property type="entry name" value="Toll/Interleukin receptor TIR domain"/>
    <property type="match status" value="1"/>
</dbReference>
<reference evidence="3" key="1">
    <citation type="submission" date="2015-02" db="EMBL/GenBank/DDBJ databases">
        <title>Genome sequencing for Strongylocentrotus purpuratus.</title>
        <authorList>
            <person name="Murali S."/>
            <person name="Liu Y."/>
            <person name="Vee V."/>
            <person name="English A."/>
            <person name="Wang M."/>
            <person name="Skinner E."/>
            <person name="Han Y."/>
            <person name="Muzny D.M."/>
            <person name="Worley K.C."/>
            <person name="Gibbs R.A."/>
        </authorList>
    </citation>
    <scope>NUCLEOTIDE SEQUENCE</scope>
</reference>
<dbReference type="PROSITE" id="PS50104">
    <property type="entry name" value="TIR"/>
    <property type="match status" value="1"/>
</dbReference>
<dbReference type="AlphaFoldDB" id="A0A7M7GHJ3"/>
<dbReference type="InterPro" id="IPR000157">
    <property type="entry name" value="TIR_dom"/>
</dbReference>
<sequence>MQIIESSNKVRQLIDALQNCNETYSDSQMEDDVFVTEEEDNISLQIKEFGCHLEWKELQKIDGLTLKTNQGVLAGETWDYSERPTYFTAVRNLQGFIEYKLGDEEKAEDFFQLVLDCDPVNINALANMVHMLVGQHRIRESRPFSRRLRAIFLQCGENSGYCRGYPQRARAYADRAHAIRYFEQNKRCFRYMSYVERAATLGKYCQQTPGKEEWFFDHALALYRRDVQMLYLRKVMGEGISDVMQRKIKSGFEKAVRLFYDVIQISRSTAYLSLSWVFIGILLNHDPDQRTLARVFPNDPDVRHMNADDCYQKGLSIDDTHEITTRRVGAEYVKLRRYSEAKCLLDRSLQRLKSWFGHRYRGVLYLSMFEDQRLTDQDLVARLGIRSRTDLLLMAKADFESAQQERRVHADFSDLGRVHFLLGAEKGRAVAKFKKACDSDQDDYFDVLETYRRWAQCIGEDQVEDAADLRRRAEDHRQKLIATPLDTNGDSFSDDFEHYSRSALNGHVRLLTAADFWVASATGRTRHNPMPYRGPIPTGQKKYDFFLSFNERDRIWCLALLSKLETEYKLRGCTEQRDFEVGADQTENIRSFLRESHRCVIVLSPHFVQDGESRAVLREAFRVGFKRDGPYVLPLVLTDCETDKLDSRLQEVQSIHCELGQIRIHHWQNLIRSLRQGKDLTDDRPPILSTILSTIIVLMTLLSITRSDFPLD</sequence>
<reference evidence="2" key="2">
    <citation type="submission" date="2021-01" db="UniProtKB">
        <authorList>
            <consortium name="EnsemblMetazoa"/>
        </authorList>
    </citation>
    <scope>IDENTIFICATION</scope>
</reference>
<dbReference type="PANTHER" id="PTHR16253:SF1">
    <property type="entry name" value="TIR DOMAIN-CONTAINING PROTEIN"/>
    <property type="match status" value="1"/>
</dbReference>
<dbReference type="SMART" id="SM00255">
    <property type="entry name" value="TIR"/>
    <property type="match status" value="1"/>
</dbReference>
<dbReference type="Gene3D" id="1.25.40.10">
    <property type="entry name" value="Tetratricopeptide repeat domain"/>
    <property type="match status" value="1"/>
</dbReference>
<dbReference type="OrthoDB" id="9976543at2759"/>
<dbReference type="EnsemblMetazoa" id="XM_003729505">
    <property type="protein sequence ID" value="XP_003729553"/>
    <property type="gene ID" value="LOC100889426"/>
</dbReference>
<name>A0A7M7GHJ3_STRPU</name>
<dbReference type="Gene3D" id="3.40.50.10140">
    <property type="entry name" value="Toll/interleukin-1 receptor homology (TIR) domain"/>
    <property type="match status" value="1"/>
</dbReference>
<dbReference type="InterPro" id="IPR042342">
    <property type="entry name" value="TTC22"/>
</dbReference>
<protein>
    <recommendedName>
        <fullName evidence="1">TIR domain-containing protein</fullName>
    </recommendedName>
</protein>
<dbReference type="GeneID" id="100889426"/>
<dbReference type="FunFam" id="1.25.40.10:FF:003535">
    <property type="entry name" value="Uncharacterized protein"/>
    <property type="match status" value="1"/>
</dbReference>
<organism evidence="2 3">
    <name type="scientific">Strongylocentrotus purpuratus</name>
    <name type="common">Purple sea urchin</name>
    <dbReference type="NCBI Taxonomy" id="7668"/>
    <lineage>
        <taxon>Eukaryota</taxon>
        <taxon>Metazoa</taxon>
        <taxon>Echinodermata</taxon>
        <taxon>Eleutherozoa</taxon>
        <taxon>Echinozoa</taxon>
        <taxon>Echinoidea</taxon>
        <taxon>Euechinoidea</taxon>
        <taxon>Echinacea</taxon>
        <taxon>Camarodonta</taxon>
        <taxon>Echinidea</taxon>
        <taxon>Strongylocentrotidae</taxon>
        <taxon>Strongylocentrotus</taxon>
    </lineage>
</organism>
<evidence type="ECO:0000259" key="1">
    <source>
        <dbReference type="PROSITE" id="PS50104"/>
    </source>
</evidence>
<dbReference type="PANTHER" id="PTHR16253">
    <property type="entry name" value="TETRATRICOPEPTIDE REPEAT PROTEIN 22"/>
    <property type="match status" value="1"/>
</dbReference>
<keyword evidence="3" id="KW-1185">Reference proteome</keyword>
<accession>A0A7M7GHJ3</accession>
<dbReference type="RefSeq" id="XP_011665076.1">
    <property type="nucleotide sequence ID" value="XM_011666774.2"/>
</dbReference>
<dbReference type="InParanoid" id="A0A7M7GHJ3"/>
<dbReference type="RefSeq" id="XP_003729553.1">
    <property type="nucleotide sequence ID" value="XM_003729505.3"/>
</dbReference>